<evidence type="ECO:0000256" key="5">
    <source>
        <dbReference type="SAM" id="MobiDB-lite"/>
    </source>
</evidence>
<organism evidence="8 10">
    <name type="scientific">Perkinsus olseni</name>
    <name type="common">Perkinsus atlanticus</name>
    <dbReference type="NCBI Taxonomy" id="32597"/>
    <lineage>
        <taxon>Eukaryota</taxon>
        <taxon>Sar</taxon>
        <taxon>Alveolata</taxon>
        <taxon>Perkinsozoa</taxon>
        <taxon>Perkinsea</taxon>
        <taxon>Perkinsida</taxon>
        <taxon>Perkinsidae</taxon>
        <taxon>Perkinsus</taxon>
    </lineage>
</organism>
<dbReference type="Pfam" id="PF01918">
    <property type="entry name" value="Alba"/>
    <property type="match status" value="1"/>
</dbReference>
<reference evidence="9 10" key="1">
    <citation type="submission" date="2020-04" db="EMBL/GenBank/DDBJ databases">
        <title>Perkinsus olseni comparative genomics.</title>
        <authorList>
            <person name="Bogema D.R."/>
        </authorList>
    </citation>
    <scope>NUCLEOTIDE SEQUENCE [LARGE SCALE GENOMIC DNA]</scope>
    <source>
        <strain evidence="7">ATCC PRA-179</strain>
        <strain evidence="8">ATCC PRA-31</strain>
    </source>
</reference>
<dbReference type="GO" id="GO:0005634">
    <property type="term" value="C:nucleus"/>
    <property type="evidence" value="ECO:0007669"/>
    <property type="project" value="UniProtKB-SubCell"/>
</dbReference>
<evidence type="ECO:0000256" key="4">
    <source>
        <dbReference type="ARBA" id="ARBA00023242"/>
    </source>
</evidence>
<evidence type="ECO:0000259" key="6">
    <source>
        <dbReference type="Pfam" id="PF01918"/>
    </source>
</evidence>
<dbReference type="InterPro" id="IPR051958">
    <property type="entry name" value="Alba-like_NAB"/>
</dbReference>
<dbReference type="Gene3D" id="3.30.110.20">
    <property type="entry name" value="Alba-like domain"/>
    <property type="match status" value="1"/>
</dbReference>
<gene>
    <name evidence="8" type="ORF">FOL46_004697</name>
    <name evidence="7" type="ORF">FOZ61_005198</name>
</gene>
<dbReference type="InterPro" id="IPR002775">
    <property type="entry name" value="DNA/RNA-bd_Alba-like"/>
</dbReference>
<comment type="subcellular location">
    <subcellularLocation>
        <location evidence="1">Nucleus</location>
    </subcellularLocation>
</comment>
<dbReference type="Proteomes" id="UP000572268">
    <property type="component" value="Unassembled WGS sequence"/>
</dbReference>
<protein>
    <recommendedName>
        <fullName evidence="6">DNA/RNA-binding protein Alba-like domain-containing protein</fullName>
    </recommendedName>
</protein>
<evidence type="ECO:0000313" key="9">
    <source>
        <dbReference type="Proteomes" id="UP000570595"/>
    </source>
</evidence>
<sequence length="228" mass="25123">MVTKFRRVQKSANAAAPEDGVTEVRVTSMGRVNGFVDEAIEYLVGSEKHAATKEIRIMARGTAIAKAVIVSEILSRRIPCLSQEVELGSSDVEDVFEPVGEHDEEVGNVTQVRIVPSLVVTLRADKKIKEEDIREHQFIKRPVLADPPAYRSGRPTGRPGYRFRPKNRKNPSSTKAAGGTTPVKVVADSTTEDDSAVKKQRRDRRRRNRGKKEQDAGKVNAEAPQVGA</sequence>
<dbReference type="AlphaFoldDB" id="A0A7J6LW89"/>
<accession>A0A7J6LW89</accession>
<dbReference type="GO" id="GO:0003723">
    <property type="term" value="F:RNA binding"/>
    <property type="evidence" value="ECO:0007669"/>
    <property type="project" value="UniProtKB-KW"/>
</dbReference>
<feature type="region of interest" description="Disordered" evidence="5">
    <location>
        <begin position="144"/>
        <end position="228"/>
    </location>
</feature>
<keyword evidence="4" id="KW-0539">Nucleus</keyword>
<evidence type="ECO:0000313" key="8">
    <source>
        <dbReference type="EMBL" id="KAF4663543.1"/>
    </source>
</evidence>
<name>A0A7J6LW89_PEROL</name>
<dbReference type="Proteomes" id="UP000570595">
    <property type="component" value="Unassembled WGS sequence"/>
</dbReference>
<feature type="domain" description="DNA/RNA-binding protein Alba-like" evidence="6">
    <location>
        <begin position="23"/>
        <end position="79"/>
    </location>
</feature>
<evidence type="ECO:0000256" key="3">
    <source>
        <dbReference type="ARBA" id="ARBA00022884"/>
    </source>
</evidence>
<evidence type="ECO:0000313" key="7">
    <source>
        <dbReference type="EMBL" id="KAF4658875.1"/>
    </source>
</evidence>
<keyword evidence="3" id="KW-0694">RNA-binding</keyword>
<comment type="similarity">
    <text evidence="2">Belongs to the histone-like Alba family.</text>
</comment>
<dbReference type="EMBL" id="JABANN010000286">
    <property type="protein sequence ID" value="KAF4663543.1"/>
    <property type="molecule type" value="Genomic_DNA"/>
</dbReference>
<dbReference type="OrthoDB" id="424402at2759"/>
<evidence type="ECO:0000313" key="10">
    <source>
        <dbReference type="Proteomes" id="UP000572268"/>
    </source>
</evidence>
<evidence type="ECO:0000256" key="1">
    <source>
        <dbReference type="ARBA" id="ARBA00004123"/>
    </source>
</evidence>
<dbReference type="PANTHER" id="PTHR13516">
    <property type="entry name" value="RIBONUCLEASE P SUBUNIT P25"/>
    <property type="match status" value="1"/>
</dbReference>
<dbReference type="InterPro" id="IPR036882">
    <property type="entry name" value="Alba-like_dom_sf"/>
</dbReference>
<comment type="caution">
    <text evidence="8">The sequence shown here is derived from an EMBL/GenBank/DDBJ whole genome shotgun (WGS) entry which is preliminary data.</text>
</comment>
<dbReference type="SUPFAM" id="SSF82704">
    <property type="entry name" value="AlbA-like"/>
    <property type="match status" value="1"/>
</dbReference>
<dbReference type="EMBL" id="JABAHT010000291">
    <property type="protein sequence ID" value="KAF4658875.1"/>
    <property type="molecule type" value="Genomic_DNA"/>
</dbReference>
<feature type="compositionally biased region" description="Basic residues" evidence="5">
    <location>
        <begin position="198"/>
        <end position="210"/>
    </location>
</feature>
<proteinExistence type="inferred from homology"/>
<evidence type="ECO:0000256" key="2">
    <source>
        <dbReference type="ARBA" id="ARBA00008018"/>
    </source>
</evidence>